<dbReference type="InterPro" id="IPR038844">
    <property type="entry name" value="CFAP157"/>
</dbReference>
<feature type="region of interest" description="Disordered" evidence="8">
    <location>
        <begin position="1"/>
        <end position="22"/>
    </location>
</feature>
<accession>A0A9D4ZN34</accession>
<proteinExistence type="inferred from homology"/>
<evidence type="ECO:0000256" key="6">
    <source>
        <dbReference type="ARBA" id="ARBA00023273"/>
    </source>
</evidence>
<evidence type="ECO:0000313" key="10">
    <source>
        <dbReference type="Proteomes" id="UP000886520"/>
    </source>
</evidence>
<evidence type="ECO:0000256" key="2">
    <source>
        <dbReference type="ARBA" id="ARBA00010841"/>
    </source>
</evidence>
<dbReference type="EMBL" id="JABFUD020000006">
    <property type="protein sequence ID" value="KAI5078820.1"/>
    <property type="molecule type" value="Genomic_DNA"/>
</dbReference>
<comment type="subcellular location">
    <subcellularLocation>
        <location evidence="1">Cell projection</location>
        <location evidence="1">Cilium</location>
    </subcellularLocation>
</comment>
<dbReference type="PANTHER" id="PTHR31954:SF1">
    <property type="entry name" value="CILIA- AND FLAGELLA-ASSOCIATED PROTEIN 157"/>
    <property type="match status" value="1"/>
</dbReference>
<keyword evidence="5" id="KW-0969">Cilium</keyword>
<feature type="coiled-coil region" evidence="7">
    <location>
        <begin position="80"/>
        <end position="200"/>
    </location>
</feature>
<reference evidence="9" key="1">
    <citation type="submission" date="2021-01" db="EMBL/GenBank/DDBJ databases">
        <title>Adiantum capillus-veneris genome.</title>
        <authorList>
            <person name="Fang Y."/>
            <person name="Liao Q."/>
        </authorList>
    </citation>
    <scope>NUCLEOTIDE SEQUENCE</scope>
    <source>
        <strain evidence="9">H3</strain>
        <tissue evidence="9">Leaf</tissue>
    </source>
</reference>
<evidence type="ECO:0000256" key="5">
    <source>
        <dbReference type="ARBA" id="ARBA00023069"/>
    </source>
</evidence>
<evidence type="ECO:0000256" key="8">
    <source>
        <dbReference type="SAM" id="MobiDB-lite"/>
    </source>
</evidence>
<organism evidence="9 10">
    <name type="scientific">Adiantum capillus-veneris</name>
    <name type="common">Maidenhair fern</name>
    <dbReference type="NCBI Taxonomy" id="13818"/>
    <lineage>
        <taxon>Eukaryota</taxon>
        <taxon>Viridiplantae</taxon>
        <taxon>Streptophyta</taxon>
        <taxon>Embryophyta</taxon>
        <taxon>Tracheophyta</taxon>
        <taxon>Polypodiopsida</taxon>
        <taxon>Polypodiidae</taxon>
        <taxon>Polypodiales</taxon>
        <taxon>Pteridineae</taxon>
        <taxon>Pteridaceae</taxon>
        <taxon>Vittarioideae</taxon>
        <taxon>Adiantum</taxon>
    </lineage>
</organism>
<dbReference type="GO" id="GO:0036064">
    <property type="term" value="C:ciliary basal body"/>
    <property type="evidence" value="ECO:0007669"/>
    <property type="project" value="TreeGrafter"/>
</dbReference>
<sequence length="503" mass="56875">MPPKKGGSGKKDSDGKNDKGGDIEGLLLEKDLEIATLLDKLSRLEKRSQNLTTLTENQQLAAKEMEEKLQDVISCLTSDVKEKELKINGLEVALGDLKAESTTTIEALTKDLNELKNTHKFVTEDLRLQLANAQVQLRDIDEFRAKKTAIEQEVVGLKDKIEEEKKKHQDVISDIERAALQEKEKLRKEMAVRIEETKIQMLQQMDEQLHAKTKRTMVENEQLGKELGYHIRQTELLLQKNEKLVQENIDLHRKVLLAKEVQDDLAHRNRMNQKTIRILLYKLRERHHELKTGKHAECEEQELKGLLFRQDRLYSPKCAQKMECAQVDGSTQARAGGIKSVGNAEEAMKFLYACLEDEIKCHPNSGLGTCLRIDFEEKPCLRSSLDGLNSQQRQEVLMHLLRTAVSLRAVCQSAEISSHAEGPAHSVTGGRLFNKDKAAVSVDDILRWPVESWCLNEAVMNKLQSNTQLVSSSAQTEGMELEEQIALEIRHRLRACDPAGAGA</sequence>
<dbReference type="OrthoDB" id="1901059at2759"/>
<evidence type="ECO:0000256" key="1">
    <source>
        <dbReference type="ARBA" id="ARBA00004138"/>
    </source>
</evidence>
<evidence type="ECO:0000256" key="7">
    <source>
        <dbReference type="SAM" id="Coils"/>
    </source>
</evidence>
<evidence type="ECO:0000256" key="3">
    <source>
        <dbReference type="ARBA" id="ARBA00014087"/>
    </source>
</evidence>
<evidence type="ECO:0000313" key="9">
    <source>
        <dbReference type="EMBL" id="KAI5078820.1"/>
    </source>
</evidence>
<protein>
    <recommendedName>
        <fullName evidence="3">Cilia- and flagella-associated protein 157</fullName>
    </recommendedName>
</protein>
<evidence type="ECO:0000256" key="4">
    <source>
        <dbReference type="ARBA" id="ARBA00023054"/>
    </source>
</evidence>
<dbReference type="Proteomes" id="UP000886520">
    <property type="component" value="Chromosome 6"/>
</dbReference>
<comment type="similarity">
    <text evidence="2">Belongs to the CFAP157 family.</text>
</comment>
<keyword evidence="10" id="KW-1185">Reference proteome</keyword>
<feature type="compositionally biased region" description="Basic and acidic residues" evidence="8">
    <location>
        <begin position="9"/>
        <end position="22"/>
    </location>
</feature>
<name>A0A9D4ZN34_ADICA</name>
<keyword evidence="4 7" id="KW-0175">Coiled coil</keyword>
<keyword evidence="6" id="KW-0966">Cell projection</keyword>
<gene>
    <name evidence="9" type="ORF">GOP47_0006491</name>
</gene>
<dbReference type="GO" id="GO:0008017">
    <property type="term" value="F:microtubule binding"/>
    <property type="evidence" value="ECO:0007669"/>
    <property type="project" value="TreeGrafter"/>
</dbReference>
<feature type="coiled-coil region" evidence="7">
    <location>
        <begin position="27"/>
        <end position="54"/>
    </location>
</feature>
<dbReference type="AlphaFoldDB" id="A0A9D4ZN34"/>
<dbReference type="PANTHER" id="PTHR31954">
    <property type="entry name" value="CILIA- AND FLAGELLA-ASSOCIATED PROTEIN 157"/>
    <property type="match status" value="1"/>
</dbReference>
<comment type="caution">
    <text evidence="9">The sequence shown here is derived from an EMBL/GenBank/DDBJ whole genome shotgun (WGS) entry which is preliminary data.</text>
</comment>